<feature type="region of interest" description="Disordered" evidence="1">
    <location>
        <begin position="21"/>
        <end position="69"/>
    </location>
</feature>
<name>A0ABM8P5C3_9BURK</name>
<dbReference type="Proteomes" id="UP000656319">
    <property type="component" value="Unassembled WGS sequence"/>
</dbReference>
<organism evidence="2 3">
    <name type="scientific">Paraburkholderia hiiakae</name>
    <dbReference type="NCBI Taxonomy" id="1081782"/>
    <lineage>
        <taxon>Bacteria</taxon>
        <taxon>Pseudomonadati</taxon>
        <taxon>Pseudomonadota</taxon>
        <taxon>Betaproteobacteria</taxon>
        <taxon>Burkholderiales</taxon>
        <taxon>Burkholderiaceae</taxon>
        <taxon>Paraburkholderia</taxon>
    </lineage>
</organism>
<feature type="compositionally biased region" description="Basic and acidic residues" evidence="1">
    <location>
        <begin position="58"/>
        <end position="69"/>
    </location>
</feature>
<dbReference type="RefSeq" id="WP_201699692.1">
    <property type="nucleotide sequence ID" value="NZ_CAJHCQ010000021.1"/>
</dbReference>
<dbReference type="EMBL" id="CAJHCQ010000021">
    <property type="protein sequence ID" value="CAD6556720.1"/>
    <property type="molecule type" value="Genomic_DNA"/>
</dbReference>
<evidence type="ECO:0000256" key="1">
    <source>
        <dbReference type="SAM" id="MobiDB-lite"/>
    </source>
</evidence>
<comment type="caution">
    <text evidence="2">The sequence shown here is derived from an EMBL/GenBank/DDBJ whole genome shotgun (WGS) entry which is preliminary data.</text>
</comment>
<evidence type="ECO:0000313" key="3">
    <source>
        <dbReference type="Proteomes" id="UP000656319"/>
    </source>
</evidence>
<feature type="compositionally biased region" description="Polar residues" evidence="1">
    <location>
        <begin position="39"/>
        <end position="48"/>
    </location>
</feature>
<proteinExistence type="predicted"/>
<evidence type="ECO:0000313" key="2">
    <source>
        <dbReference type="EMBL" id="CAD6556720.1"/>
    </source>
</evidence>
<gene>
    <name evidence="2" type="ORF">LMG27952_06177</name>
</gene>
<reference evidence="2 3" key="1">
    <citation type="submission" date="2020-10" db="EMBL/GenBank/DDBJ databases">
        <authorList>
            <person name="Peeters C."/>
        </authorList>
    </citation>
    <scope>NUCLEOTIDE SEQUENCE [LARGE SCALE GENOMIC DNA]</scope>
    <source>
        <strain evidence="2 3">LMG 27952</strain>
    </source>
</reference>
<sequence>MSFNSIDAMLRKVNVWIETNDETSQSGARLRKTEVTDTEAVQNSTQGSCDGAVRRNRGLGDGRSTKTTP</sequence>
<accession>A0ABM8P5C3</accession>
<keyword evidence="3" id="KW-1185">Reference proteome</keyword>
<protein>
    <submittedName>
        <fullName evidence="2">Uncharacterized protein</fullName>
    </submittedName>
</protein>